<dbReference type="Gene3D" id="3.40.50.12780">
    <property type="entry name" value="N-terminal domain of ligase-like"/>
    <property type="match status" value="1"/>
</dbReference>
<evidence type="ECO:0000259" key="1">
    <source>
        <dbReference type="Pfam" id="PF00501"/>
    </source>
</evidence>
<feature type="domain" description="AMP-binding enzyme C-terminal" evidence="2">
    <location>
        <begin position="420"/>
        <end position="500"/>
    </location>
</feature>
<dbReference type="PROSITE" id="PS00455">
    <property type="entry name" value="AMP_BINDING"/>
    <property type="match status" value="1"/>
</dbReference>
<reference evidence="4" key="1">
    <citation type="journal article" date="2019" name="Int. J. Syst. Evol. Microbiol.">
        <title>The Global Catalogue of Microorganisms (GCM) 10K type strain sequencing project: providing services to taxonomists for standard genome sequencing and annotation.</title>
        <authorList>
            <consortium name="The Broad Institute Genomics Platform"/>
            <consortium name="The Broad Institute Genome Sequencing Center for Infectious Disease"/>
            <person name="Wu L."/>
            <person name="Ma J."/>
        </authorList>
    </citation>
    <scope>NUCLEOTIDE SEQUENCE [LARGE SCALE GENOMIC DNA]</scope>
    <source>
        <strain evidence="4">JCM 13318</strain>
    </source>
</reference>
<evidence type="ECO:0000313" key="3">
    <source>
        <dbReference type="EMBL" id="GAA1510375.1"/>
    </source>
</evidence>
<protein>
    <submittedName>
        <fullName evidence="3">AMP-binding protein</fullName>
    </submittedName>
</protein>
<dbReference type="InterPro" id="IPR042099">
    <property type="entry name" value="ANL_N_sf"/>
</dbReference>
<sequence length="531" mass="57562">MEIGRTLTWAAERFPDRIAFAGSRRMTYPEWDERTNRIANSMLALGVKPGDRVATFLSNSEVMASTHLALQKLGAMSTPFNIRLSAPELAYCLENAEPTVIVCDDLASGITQDALKKSTPSATMLHAGTSPIEGAADFEATVAEADTAPPGINVSESDASVMLYTSGTTGKPKGVPRTQRNEFAASVAHIMQAQYASGESTLGAMPMYHTMGLRSLLSMVIVGGKFVEMPVYDPERAIELIEAERISALYLVPTAFWALAQTGKLKHVASTVRKLAFAGAAMTSTLCQKLEKEIVPEVFVNHYGSSEIYTFAVEDKASRKPGSAGRAGMLSQLRVVDPEPAASHTPLPTDVVGEIVVSLDSDEAFSGYWRRPDANAKAIRGERWYHTGDLGHFDEDGDLWVDGRVDDMIITGGENVHPIEVEDILSRHPDIAEVSVVGLKDEKWGQAVTAFVVPEEENEDPQVFAERILEWTRTEAPLSQYKRPKRVLVIASIPKSPVGKILRRELVAGAYILKGGTGSDASPGHPPVETV</sequence>
<evidence type="ECO:0000313" key="4">
    <source>
        <dbReference type="Proteomes" id="UP001500177"/>
    </source>
</evidence>
<dbReference type="SUPFAM" id="SSF56801">
    <property type="entry name" value="Acetyl-CoA synthetase-like"/>
    <property type="match status" value="1"/>
</dbReference>
<dbReference type="InterPro" id="IPR050237">
    <property type="entry name" value="ATP-dep_AMP-bd_enzyme"/>
</dbReference>
<dbReference type="Pfam" id="PF00501">
    <property type="entry name" value="AMP-binding"/>
    <property type="match status" value="1"/>
</dbReference>
<dbReference type="InterPro" id="IPR045851">
    <property type="entry name" value="AMP-bd_C_sf"/>
</dbReference>
<feature type="domain" description="AMP-dependent synthetase/ligase" evidence="1">
    <location>
        <begin position="8"/>
        <end position="369"/>
    </location>
</feature>
<name>A0ABP4KVQ5_9MICO</name>
<dbReference type="PANTHER" id="PTHR43767:SF1">
    <property type="entry name" value="NONRIBOSOMAL PEPTIDE SYNTHASE PES1 (EUROFUNG)-RELATED"/>
    <property type="match status" value="1"/>
</dbReference>
<dbReference type="PANTHER" id="PTHR43767">
    <property type="entry name" value="LONG-CHAIN-FATTY-ACID--COA LIGASE"/>
    <property type="match status" value="1"/>
</dbReference>
<dbReference type="Gene3D" id="3.30.300.30">
    <property type="match status" value="1"/>
</dbReference>
<dbReference type="EMBL" id="BAAALX010000004">
    <property type="protein sequence ID" value="GAA1510375.1"/>
    <property type="molecule type" value="Genomic_DNA"/>
</dbReference>
<organism evidence="3 4">
    <name type="scientific">Brevibacterium permense</name>
    <dbReference type="NCBI Taxonomy" id="234834"/>
    <lineage>
        <taxon>Bacteria</taxon>
        <taxon>Bacillati</taxon>
        <taxon>Actinomycetota</taxon>
        <taxon>Actinomycetes</taxon>
        <taxon>Micrococcales</taxon>
        <taxon>Brevibacteriaceae</taxon>
        <taxon>Brevibacterium</taxon>
    </lineage>
</organism>
<gene>
    <name evidence="3" type="ORF">GCM10009690_11600</name>
</gene>
<accession>A0ABP4KVQ5</accession>
<keyword evidence="4" id="KW-1185">Reference proteome</keyword>
<dbReference type="InterPro" id="IPR020845">
    <property type="entry name" value="AMP-binding_CS"/>
</dbReference>
<proteinExistence type="predicted"/>
<dbReference type="RefSeq" id="WP_173155559.1">
    <property type="nucleotide sequence ID" value="NZ_BAAALX010000004.1"/>
</dbReference>
<dbReference type="Pfam" id="PF13193">
    <property type="entry name" value="AMP-binding_C"/>
    <property type="match status" value="1"/>
</dbReference>
<dbReference type="InterPro" id="IPR000873">
    <property type="entry name" value="AMP-dep_synth/lig_dom"/>
</dbReference>
<comment type="caution">
    <text evidence="3">The sequence shown here is derived from an EMBL/GenBank/DDBJ whole genome shotgun (WGS) entry which is preliminary data.</text>
</comment>
<evidence type="ECO:0000259" key="2">
    <source>
        <dbReference type="Pfam" id="PF13193"/>
    </source>
</evidence>
<dbReference type="Proteomes" id="UP001500177">
    <property type="component" value="Unassembled WGS sequence"/>
</dbReference>
<dbReference type="InterPro" id="IPR025110">
    <property type="entry name" value="AMP-bd_C"/>
</dbReference>